<name>A0AA39VTG0_ACESA</name>
<reference evidence="2" key="2">
    <citation type="submission" date="2023-06" db="EMBL/GenBank/DDBJ databases">
        <authorList>
            <person name="Swenson N.G."/>
            <person name="Wegrzyn J.L."/>
            <person name="Mcevoy S.L."/>
        </authorList>
    </citation>
    <scope>NUCLEOTIDE SEQUENCE</scope>
    <source>
        <strain evidence="2">NS2018</strain>
        <tissue evidence="2">Leaf</tissue>
    </source>
</reference>
<dbReference type="Gene3D" id="3.80.10.10">
    <property type="entry name" value="Ribonuclease Inhibitor"/>
    <property type="match status" value="1"/>
</dbReference>
<dbReference type="GO" id="GO:0006952">
    <property type="term" value="P:defense response"/>
    <property type="evidence" value="ECO:0007669"/>
    <property type="project" value="UniProtKB-KW"/>
</dbReference>
<protein>
    <submittedName>
        <fullName evidence="2">Uncharacterized protein</fullName>
    </submittedName>
</protein>
<evidence type="ECO:0000313" key="3">
    <source>
        <dbReference type="Proteomes" id="UP001168877"/>
    </source>
</evidence>
<dbReference type="EMBL" id="JAUESC010000381">
    <property type="protein sequence ID" value="KAK0589916.1"/>
    <property type="molecule type" value="Genomic_DNA"/>
</dbReference>
<accession>A0AA39VTG0</accession>
<sequence length="272" mass="30638">MNFSDFQGDLFQIVSGIEGAEIVGYKAPTSFWHSGTISLQDTGTFFHSLDYLESQGCLRDRLHSLLKEKEEEPQLRGLPCICQYLVLDSVCLTKLPQVLLNLDFLRRISIANCSDLVSFPEATLPSQLRAIYIESCKALECLPNSWMDCTSLERLSVSSCESLMYLTRRQLFPNLKQLVIERCKDLKTLMQEEDNSLGSSISATSSFSKRELPATLEHIEIVSCNNLAYLSSGGNNLPMALKYLCLRSCSKLESVAESLWQLNPYLEEVFCT</sequence>
<dbReference type="SUPFAM" id="SSF52058">
    <property type="entry name" value="L domain-like"/>
    <property type="match status" value="1"/>
</dbReference>
<reference evidence="2" key="1">
    <citation type="journal article" date="2022" name="Plant J.">
        <title>Strategies of tolerance reflected in two North American maple genomes.</title>
        <authorList>
            <person name="McEvoy S.L."/>
            <person name="Sezen U.U."/>
            <person name="Trouern-Trend A."/>
            <person name="McMahon S.M."/>
            <person name="Schaberg P.G."/>
            <person name="Yang J."/>
            <person name="Wegrzyn J.L."/>
            <person name="Swenson N.G."/>
        </authorList>
    </citation>
    <scope>NUCLEOTIDE SEQUENCE</scope>
    <source>
        <strain evidence="2">NS2018</strain>
    </source>
</reference>
<dbReference type="AlphaFoldDB" id="A0AA39VTG0"/>
<dbReference type="PANTHER" id="PTHR36766:SF55">
    <property type="entry name" value="OS11G0492900 PROTEIN"/>
    <property type="match status" value="1"/>
</dbReference>
<evidence type="ECO:0000256" key="1">
    <source>
        <dbReference type="ARBA" id="ARBA00022821"/>
    </source>
</evidence>
<comment type="caution">
    <text evidence="2">The sequence shown here is derived from an EMBL/GenBank/DDBJ whole genome shotgun (WGS) entry which is preliminary data.</text>
</comment>
<organism evidence="2 3">
    <name type="scientific">Acer saccharum</name>
    <name type="common">Sugar maple</name>
    <dbReference type="NCBI Taxonomy" id="4024"/>
    <lineage>
        <taxon>Eukaryota</taxon>
        <taxon>Viridiplantae</taxon>
        <taxon>Streptophyta</taxon>
        <taxon>Embryophyta</taxon>
        <taxon>Tracheophyta</taxon>
        <taxon>Spermatophyta</taxon>
        <taxon>Magnoliopsida</taxon>
        <taxon>eudicotyledons</taxon>
        <taxon>Gunneridae</taxon>
        <taxon>Pentapetalae</taxon>
        <taxon>rosids</taxon>
        <taxon>malvids</taxon>
        <taxon>Sapindales</taxon>
        <taxon>Sapindaceae</taxon>
        <taxon>Hippocastanoideae</taxon>
        <taxon>Acereae</taxon>
        <taxon>Acer</taxon>
    </lineage>
</organism>
<proteinExistence type="predicted"/>
<gene>
    <name evidence="2" type="ORF">LWI29_020200</name>
</gene>
<dbReference type="Proteomes" id="UP001168877">
    <property type="component" value="Unassembled WGS sequence"/>
</dbReference>
<evidence type="ECO:0000313" key="2">
    <source>
        <dbReference type="EMBL" id="KAK0589916.1"/>
    </source>
</evidence>
<keyword evidence="1" id="KW-0611">Plant defense</keyword>
<dbReference type="InterPro" id="IPR032675">
    <property type="entry name" value="LRR_dom_sf"/>
</dbReference>
<dbReference type="PANTHER" id="PTHR36766">
    <property type="entry name" value="PLANT BROAD-SPECTRUM MILDEW RESISTANCE PROTEIN RPW8"/>
    <property type="match status" value="1"/>
</dbReference>
<keyword evidence="3" id="KW-1185">Reference proteome</keyword>